<dbReference type="Proteomes" id="UP000887565">
    <property type="component" value="Unplaced"/>
</dbReference>
<dbReference type="AlphaFoldDB" id="A0A915IUS1"/>
<keyword evidence="1" id="KW-1185">Reference proteome</keyword>
<organism evidence="1 2">
    <name type="scientific">Romanomermis culicivorax</name>
    <name type="common">Nematode worm</name>
    <dbReference type="NCBI Taxonomy" id="13658"/>
    <lineage>
        <taxon>Eukaryota</taxon>
        <taxon>Metazoa</taxon>
        <taxon>Ecdysozoa</taxon>
        <taxon>Nematoda</taxon>
        <taxon>Enoplea</taxon>
        <taxon>Dorylaimia</taxon>
        <taxon>Mermithida</taxon>
        <taxon>Mermithoidea</taxon>
        <taxon>Mermithidae</taxon>
        <taxon>Romanomermis</taxon>
    </lineage>
</organism>
<reference evidence="2" key="1">
    <citation type="submission" date="2022-11" db="UniProtKB">
        <authorList>
            <consortium name="WormBaseParasite"/>
        </authorList>
    </citation>
    <scope>IDENTIFICATION</scope>
</reference>
<evidence type="ECO:0000313" key="1">
    <source>
        <dbReference type="Proteomes" id="UP000887565"/>
    </source>
</evidence>
<dbReference type="WBParaSite" id="nRc.2.0.1.t17139-RA">
    <property type="protein sequence ID" value="nRc.2.0.1.t17139-RA"/>
    <property type="gene ID" value="nRc.2.0.1.g17139"/>
</dbReference>
<accession>A0A915IUS1</accession>
<proteinExistence type="predicted"/>
<protein>
    <submittedName>
        <fullName evidence="2">Uncharacterized protein</fullName>
    </submittedName>
</protein>
<sequence length="86" mass="10090">MQRPTKRKLIFHFRPLPLAGRLPPRNDEPFRFGGPLLRARDFFRIAARLNEFFFPCSELAFSAAEFYDSKDSSADLAQFSNCYYTF</sequence>
<name>A0A915IUS1_ROMCU</name>
<evidence type="ECO:0000313" key="2">
    <source>
        <dbReference type="WBParaSite" id="nRc.2.0.1.t17139-RA"/>
    </source>
</evidence>